<dbReference type="InterPro" id="IPR013096">
    <property type="entry name" value="Cupin_2"/>
</dbReference>
<feature type="domain" description="Cupin type-2" evidence="1">
    <location>
        <begin position="29"/>
        <end position="94"/>
    </location>
</feature>
<dbReference type="Pfam" id="PF07883">
    <property type="entry name" value="Cupin_2"/>
    <property type="match status" value="1"/>
</dbReference>
<evidence type="ECO:0000313" key="3">
    <source>
        <dbReference type="Proteomes" id="UP000295244"/>
    </source>
</evidence>
<gene>
    <name evidence="2" type="ORF">E0L93_14405</name>
</gene>
<dbReference type="PANTHER" id="PTHR36440">
    <property type="entry name" value="PUTATIVE (AFU_ORTHOLOGUE AFUA_8G07350)-RELATED"/>
    <property type="match status" value="1"/>
</dbReference>
<proteinExistence type="predicted"/>
<dbReference type="Proteomes" id="UP000295244">
    <property type="component" value="Unassembled WGS sequence"/>
</dbReference>
<dbReference type="EMBL" id="SKBU01000037">
    <property type="protein sequence ID" value="TCJ13905.1"/>
    <property type="molecule type" value="Genomic_DNA"/>
</dbReference>
<dbReference type="Gene3D" id="2.60.120.10">
    <property type="entry name" value="Jelly Rolls"/>
    <property type="match status" value="1"/>
</dbReference>
<dbReference type="InterPro" id="IPR011051">
    <property type="entry name" value="RmlC_Cupin_sf"/>
</dbReference>
<dbReference type="OrthoDB" id="9791637at2"/>
<protein>
    <submittedName>
        <fullName evidence="2">Cupin domain-containing protein</fullName>
    </submittedName>
</protein>
<dbReference type="InterPro" id="IPR053146">
    <property type="entry name" value="QDO-like"/>
</dbReference>
<evidence type="ECO:0000259" key="1">
    <source>
        <dbReference type="Pfam" id="PF07883"/>
    </source>
</evidence>
<sequence length="159" mass="17011">MVIGGLGVRFMVGAEESGGSFALVEHPIGPRALAAPVHTHRYEDEYTYVLEGEIGVQVGDEVRVARPGDLVFKPRGVPHAFWNVGDGPARALEIISPAGFERYFAEVAPLLPPAHNGPPDERALGAIMARYGLEMDLGSIPVLAERHGLTVEGPPPSER</sequence>
<dbReference type="AlphaFoldDB" id="A0A4R1BAC5"/>
<organism evidence="2 3">
    <name type="scientific">Rubrobacter taiwanensis</name>
    <dbReference type="NCBI Taxonomy" id="185139"/>
    <lineage>
        <taxon>Bacteria</taxon>
        <taxon>Bacillati</taxon>
        <taxon>Actinomycetota</taxon>
        <taxon>Rubrobacteria</taxon>
        <taxon>Rubrobacterales</taxon>
        <taxon>Rubrobacteraceae</taxon>
        <taxon>Rubrobacter</taxon>
    </lineage>
</organism>
<name>A0A4R1BAC5_9ACTN</name>
<accession>A0A4R1BAC5</accession>
<dbReference type="InterPro" id="IPR014710">
    <property type="entry name" value="RmlC-like_jellyroll"/>
</dbReference>
<dbReference type="PANTHER" id="PTHR36440:SF1">
    <property type="entry name" value="PUTATIVE (AFU_ORTHOLOGUE AFUA_8G07350)-RELATED"/>
    <property type="match status" value="1"/>
</dbReference>
<dbReference type="SUPFAM" id="SSF51182">
    <property type="entry name" value="RmlC-like cupins"/>
    <property type="match status" value="1"/>
</dbReference>
<keyword evidence="3" id="KW-1185">Reference proteome</keyword>
<reference evidence="2 3" key="1">
    <citation type="submission" date="2019-03" db="EMBL/GenBank/DDBJ databases">
        <title>Whole genome sequence of a novel Rubrobacter taiwanensis strain, isolated from Yellowstone National Park.</title>
        <authorList>
            <person name="Freed S."/>
            <person name="Ramaley R.F."/>
            <person name="Kyndt J.A."/>
        </authorList>
    </citation>
    <scope>NUCLEOTIDE SEQUENCE [LARGE SCALE GENOMIC DNA]</scope>
    <source>
        <strain evidence="2 3">Yellowstone</strain>
    </source>
</reference>
<comment type="caution">
    <text evidence="2">The sequence shown here is derived from an EMBL/GenBank/DDBJ whole genome shotgun (WGS) entry which is preliminary data.</text>
</comment>
<evidence type="ECO:0000313" key="2">
    <source>
        <dbReference type="EMBL" id="TCJ13905.1"/>
    </source>
</evidence>